<keyword evidence="4" id="KW-1185">Reference proteome</keyword>
<dbReference type="PROSITE" id="PS50088">
    <property type="entry name" value="ANK_REPEAT"/>
    <property type="match status" value="1"/>
</dbReference>
<dbReference type="InterPro" id="IPR002110">
    <property type="entry name" value="Ankyrin_rpt"/>
</dbReference>
<evidence type="ECO:0000256" key="2">
    <source>
        <dbReference type="SAM" id="Coils"/>
    </source>
</evidence>
<evidence type="ECO:0000313" key="4">
    <source>
        <dbReference type="Proteomes" id="UP001321760"/>
    </source>
</evidence>
<proteinExistence type="predicted"/>
<dbReference type="PROSITE" id="PS50297">
    <property type="entry name" value="ANK_REP_REGION"/>
    <property type="match status" value="1"/>
</dbReference>
<protein>
    <recommendedName>
        <fullName evidence="5">Fungal N-terminal domain-containing protein</fullName>
    </recommendedName>
</protein>
<feature type="repeat" description="ANK" evidence="1">
    <location>
        <begin position="335"/>
        <end position="361"/>
    </location>
</feature>
<evidence type="ECO:0000256" key="1">
    <source>
        <dbReference type="PROSITE-ProRule" id="PRU00023"/>
    </source>
</evidence>
<dbReference type="Proteomes" id="UP001321760">
    <property type="component" value="Unassembled WGS sequence"/>
</dbReference>
<sequence length="511" mass="56976">MDPGTIASGCIGLLATVTQTIIFIRSVIDAPKDQEVITSELANLENVVRLLQSHSSDTELIPPPIQSQILSIISSCQVLVNRIHERIAELKQRGVVGKIKWVVVVREEVDDLRASLEAHRGSLALAVQMVSIPAFKAIRGDVVGVKEDTTSIRGSVEDVRRDVQGIEELKREMREMRELVAGLTIKGSEQGTATAVEDEETLVGEKEVEVAEKEGKGKDDDLMTGRAEMLQRYLDNIHEYTESMLGDTEMASRMGELNAEGLEKEVIVWYGQLNLKPGQHAKDSYFAMREKIANANYWGEWGKLVDTLRSLEDKGHVGLINCWRIWTGFGHHAGSGFNALHQAAWHGASQDVVQQLLDLGAWKLSRTLNPSDTTPARSTAYDIARSRDARHLLPLLNPVIHRPLSNVAISNLQRNLHDLIKGIFTSRRFPEAHLECFRLPELEVLTEFERAVMWFPLEPEKGFRGGLGVEIELDAEKEELGVTVCVEGGEREGYRVSMEGVWEPEVSILVD</sequence>
<dbReference type="AlphaFoldDB" id="A0AAV9H5T8"/>
<dbReference type="EMBL" id="MU865914">
    <property type="protein sequence ID" value="KAK4455304.1"/>
    <property type="molecule type" value="Genomic_DNA"/>
</dbReference>
<gene>
    <name evidence="3" type="ORF">QBC34DRAFT_432658</name>
</gene>
<reference evidence="3" key="1">
    <citation type="journal article" date="2023" name="Mol. Phylogenet. Evol.">
        <title>Genome-scale phylogeny and comparative genomics of the fungal order Sordariales.</title>
        <authorList>
            <person name="Hensen N."/>
            <person name="Bonometti L."/>
            <person name="Westerberg I."/>
            <person name="Brannstrom I.O."/>
            <person name="Guillou S."/>
            <person name="Cros-Aarteil S."/>
            <person name="Calhoun S."/>
            <person name="Haridas S."/>
            <person name="Kuo A."/>
            <person name="Mondo S."/>
            <person name="Pangilinan J."/>
            <person name="Riley R."/>
            <person name="LaButti K."/>
            <person name="Andreopoulos B."/>
            <person name="Lipzen A."/>
            <person name="Chen C."/>
            <person name="Yan M."/>
            <person name="Daum C."/>
            <person name="Ng V."/>
            <person name="Clum A."/>
            <person name="Steindorff A."/>
            <person name="Ohm R.A."/>
            <person name="Martin F."/>
            <person name="Silar P."/>
            <person name="Natvig D.O."/>
            <person name="Lalanne C."/>
            <person name="Gautier V."/>
            <person name="Ament-Velasquez S.L."/>
            <person name="Kruys A."/>
            <person name="Hutchinson M.I."/>
            <person name="Powell A.J."/>
            <person name="Barry K."/>
            <person name="Miller A.N."/>
            <person name="Grigoriev I.V."/>
            <person name="Debuchy R."/>
            <person name="Gladieux P."/>
            <person name="Hiltunen Thoren M."/>
            <person name="Johannesson H."/>
        </authorList>
    </citation>
    <scope>NUCLEOTIDE SEQUENCE</scope>
    <source>
        <strain evidence="3">PSN243</strain>
    </source>
</reference>
<keyword evidence="1" id="KW-0040">ANK repeat</keyword>
<accession>A0AAV9H5T8</accession>
<evidence type="ECO:0008006" key="5">
    <source>
        <dbReference type="Google" id="ProtNLM"/>
    </source>
</evidence>
<comment type="caution">
    <text evidence="3">The sequence shown here is derived from an EMBL/GenBank/DDBJ whole genome shotgun (WGS) entry which is preliminary data.</text>
</comment>
<organism evidence="3 4">
    <name type="scientific">Podospora aff. communis PSN243</name>
    <dbReference type="NCBI Taxonomy" id="3040156"/>
    <lineage>
        <taxon>Eukaryota</taxon>
        <taxon>Fungi</taxon>
        <taxon>Dikarya</taxon>
        <taxon>Ascomycota</taxon>
        <taxon>Pezizomycotina</taxon>
        <taxon>Sordariomycetes</taxon>
        <taxon>Sordariomycetidae</taxon>
        <taxon>Sordariales</taxon>
        <taxon>Podosporaceae</taxon>
        <taxon>Podospora</taxon>
    </lineage>
</organism>
<name>A0AAV9H5T8_9PEZI</name>
<keyword evidence="2" id="KW-0175">Coiled coil</keyword>
<reference evidence="3" key="2">
    <citation type="submission" date="2023-05" db="EMBL/GenBank/DDBJ databases">
        <authorList>
            <consortium name="Lawrence Berkeley National Laboratory"/>
            <person name="Steindorff A."/>
            <person name="Hensen N."/>
            <person name="Bonometti L."/>
            <person name="Westerberg I."/>
            <person name="Brannstrom I.O."/>
            <person name="Guillou S."/>
            <person name="Cros-Aarteil S."/>
            <person name="Calhoun S."/>
            <person name="Haridas S."/>
            <person name="Kuo A."/>
            <person name="Mondo S."/>
            <person name="Pangilinan J."/>
            <person name="Riley R."/>
            <person name="Labutti K."/>
            <person name="Andreopoulos B."/>
            <person name="Lipzen A."/>
            <person name="Chen C."/>
            <person name="Yanf M."/>
            <person name="Daum C."/>
            <person name="Ng V."/>
            <person name="Clum A."/>
            <person name="Ohm R."/>
            <person name="Martin F."/>
            <person name="Silar P."/>
            <person name="Natvig D."/>
            <person name="Lalanne C."/>
            <person name="Gautier V."/>
            <person name="Ament-Velasquez S.L."/>
            <person name="Kruys A."/>
            <person name="Hutchinson M.I."/>
            <person name="Powell A.J."/>
            <person name="Barry K."/>
            <person name="Miller A.N."/>
            <person name="Grigoriev I.V."/>
            <person name="Debuchy R."/>
            <person name="Gladieux P."/>
            <person name="Thoren M.H."/>
            <person name="Johannesson H."/>
        </authorList>
    </citation>
    <scope>NUCLEOTIDE SEQUENCE</scope>
    <source>
        <strain evidence="3">PSN243</strain>
    </source>
</reference>
<evidence type="ECO:0000313" key="3">
    <source>
        <dbReference type="EMBL" id="KAK4455304.1"/>
    </source>
</evidence>
<feature type="coiled-coil region" evidence="2">
    <location>
        <begin position="156"/>
        <end position="186"/>
    </location>
</feature>